<gene>
    <name evidence="2" type="ORF">DPMN_087652</name>
    <name evidence="1" type="ORF">DPMN_153452</name>
</gene>
<dbReference type="EMBL" id="JAIWYP010000007">
    <property type="protein sequence ID" value="KAH3799836.1"/>
    <property type="molecule type" value="Genomic_DNA"/>
</dbReference>
<dbReference type="Proteomes" id="UP000828390">
    <property type="component" value="Unassembled WGS sequence"/>
</dbReference>
<sequence>MVPTLVGPPGQSFQRSYVNLDNGPYVILTSRTLVPTLFCQPRQWFLRYFDNQDNGFYVILTPKTMVPPIGCKLNNIVKPQSHKNAGSTRFISGMIRHVNRVAAV</sequence>
<name>A0A9D4J4U5_DREPO</name>
<protein>
    <submittedName>
        <fullName evidence="1">Uncharacterized protein</fullName>
    </submittedName>
</protein>
<comment type="caution">
    <text evidence="1">The sequence shown here is derived from an EMBL/GenBank/DDBJ whole genome shotgun (WGS) entry which is preliminary data.</text>
</comment>
<accession>A0A9D4J4U5</accession>
<reference evidence="1" key="2">
    <citation type="submission" date="2020-11" db="EMBL/GenBank/DDBJ databases">
        <authorList>
            <person name="McCartney M.A."/>
            <person name="Auch B."/>
            <person name="Kono T."/>
            <person name="Mallez S."/>
            <person name="Becker A."/>
            <person name="Gohl D.M."/>
            <person name="Silverstein K.A.T."/>
            <person name="Koren S."/>
            <person name="Bechman K.B."/>
            <person name="Herman A."/>
            <person name="Abrahante J.E."/>
            <person name="Garbe J."/>
        </authorList>
    </citation>
    <scope>NUCLEOTIDE SEQUENCE</scope>
    <source>
        <strain evidence="1">Duluth1</strain>
        <tissue evidence="1">Whole animal</tissue>
    </source>
</reference>
<proteinExistence type="predicted"/>
<dbReference type="EMBL" id="JAIWYP010000003">
    <property type="protein sequence ID" value="KAH3845372.1"/>
    <property type="molecule type" value="Genomic_DNA"/>
</dbReference>
<evidence type="ECO:0000313" key="3">
    <source>
        <dbReference type="Proteomes" id="UP000828390"/>
    </source>
</evidence>
<organism evidence="1 3">
    <name type="scientific">Dreissena polymorpha</name>
    <name type="common">Zebra mussel</name>
    <name type="synonym">Mytilus polymorpha</name>
    <dbReference type="NCBI Taxonomy" id="45954"/>
    <lineage>
        <taxon>Eukaryota</taxon>
        <taxon>Metazoa</taxon>
        <taxon>Spiralia</taxon>
        <taxon>Lophotrochozoa</taxon>
        <taxon>Mollusca</taxon>
        <taxon>Bivalvia</taxon>
        <taxon>Autobranchia</taxon>
        <taxon>Heteroconchia</taxon>
        <taxon>Euheterodonta</taxon>
        <taxon>Imparidentia</taxon>
        <taxon>Neoheterodontei</taxon>
        <taxon>Myida</taxon>
        <taxon>Dreissenoidea</taxon>
        <taxon>Dreissenidae</taxon>
        <taxon>Dreissena</taxon>
    </lineage>
</organism>
<reference evidence="1" key="1">
    <citation type="journal article" date="2019" name="bioRxiv">
        <title>The Genome of the Zebra Mussel, Dreissena polymorpha: A Resource for Invasive Species Research.</title>
        <authorList>
            <person name="McCartney M.A."/>
            <person name="Auch B."/>
            <person name="Kono T."/>
            <person name="Mallez S."/>
            <person name="Zhang Y."/>
            <person name="Obille A."/>
            <person name="Becker A."/>
            <person name="Abrahante J.E."/>
            <person name="Garbe J."/>
            <person name="Badalamenti J.P."/>
            <person name="Herman A."/>
            <person name="Mangelson H."/>
            <person name="Liachko I."/>
            <person name="Sullivan S."/>
            <person name="Sone E.D."/>
            <person name="Koren S."/>
            <person name="Silverstein K.A.T."/>
            <person name="Beckman K.B."/>
            <person name="Gohl D.M."/>
        </authorList>
    </citation>
    <scope>NUCLEOTIDE SEQUENCE</scope>
    <source>
        <strain evidence="1">Duluth1</strain>
        <tissue evidence="1">Whole animal</tissue>
    </source>
</reference>
<dbReference type="AlphaFoldDB" id="A0A9D4J4U5"/>
<evidence type="ECO:0000313" key="1">
    <source>
        <dbReference type="EMBL" id="KAH3799836.1"/>
    </source>
</evidence>
<keyword evidence="3" id="KW-1185">Reference proteome</keyword>
<evidence type="ECO:0000313" key="2">
    <source>
        <dbReference type="EMBL" id="KAH3845372.1"/>
    </source>
</evidence>